<accession>A0ABD8B2Y0</accession>
<keyword evidence="2" id="KW-0614">Plasmid</keyword>
<protein>
    <submittedName>
        <fullName evidence="2">Uncharacterized protein</fullName>
    </submittedName>
</protein>
<geneLocation type="plasmid" evidence="2 3">
    <name>pY5S7-2</name>
</geneLocation>
<evidence type="ECO:0000313" key="3">
    <source>
        <dbReference type="Proteomes" id="UP001364764"/>
    </source>
</evidence>
<keyword evidence="1" id="KW-0472">Membrane</keyword>
<dbReference type="InterPro" id="IPR027417">
    <property type="entry name" value="P-loop_NTPase"/>
</dbReference>
<reference evidence="2 3" key="1">
    <citation type="submission" date="2024-02" db="EMBL/GenBank/DDBJ databases">
        <title>Complete sequences of two Paenibacillus sp. strains and one Lysinibacillus strain isolated from the environment on STAA medium highlight biotechnological potential.</title>
        <authorList>
            <person name="Attere S.A."/>
            <person name="Piche L.C."/>
            <person name="Intertaglia L."/>
            <person name="Lami R."/>
            <person name="Charette S.J."/>
            <person name="Vincent A.T."/>
        </authorList>
    </citation>
    <scope>NUCLEOTIDE SEQUENCE [LARGE SCALE GENOMIC DNA]</scope>
    <source>
        <strain evidence="2 3">Y5S-7</strain>
        <plasmid evidence="2 3">pY5S7-2</plasmid>
    </source>
</reference>
<dbReference type="GeneID" id="93480190"/>
<proteinExistence type="predicted"/>
<evidence type="ECO:0000313" key="2">
    <source>
        <dbReference type="EMBL" id="WWP24172.1"/>
    </source>
</evidence>
<gene>
    <name evidence="2" type="ORF">V6668_31955</name>
</gene>
<sequence>MSSNEERKELQEKEDQLLRVTVLGDIREDAEFLGLTLTDIVWIVINTLVWGFLMVYVFPFSIWFKGIWIALVFVFNLVGRMKKWPYRRKRFIRYIRQKRNGDVAAFIEQLGTEEDSWIYRNKNNKRVHIVASMGAMPWNTSLYKEKQNRIQEYEMFLRSLVMEGFTASVTSETVPDFRHDFWEQKRHTASVNDGIKMLRNGRIDLWEDLANAGEAKRSEYTVTLSIDEKNVSTIEQDEEDQLSNSEKKRNRFMTELRQKKERIFVHLERSGHDVNILSGFAVPEILSRWLHNKAWEEWKVSGGGWEEESDQHEADHESTDTKVAKLHERFAQMISRKQVDETAVSKEELNGTLELSDKDTSETPEDTVETALRAIPTKGEVNRKRPLNAILGLFKRILVLRKKEKISNEDASSDDLIEQEEQESVHITESKNEKKPIRDLLLNLNVLKLKVKWFERSRKATIIEPVRHSDPDEIALESSSNQKDVVPLSVIPNAVTALTSKGSTGTTFLASNLAVSTSLSGYRTVLIDLSPDRGTLTVLNPKKVSTSEGWENWETRHSPEQLEIKIPGHYPTFEEIVSCIDAAAVDSIVIIDVPWGYPDRPALEEKYGLVAVLDCDYHHWLQFELSNSEWSGRFWLNQTDETMTKFMSQLIKERYSKEFYAITPYYTNANKSLYQGRPLTLDPELRSIFCEHMMEVTSEQC</sequence>
<feature type="transmembrane region" description="Helical" evidence="1">
    <location>
        <begin position="32"/>
        <end position="56"/>
    </location>
</feature>
<dbReference type="Proteomes" id="UP001364764">
    <property type="component" value="Plasmid pY5S7-2"/>
</dbReference>
<dbReference type="Gene3D" id="3.40.50.300">
    <property type="entry name" value="P-loop containing nucleotide triphosphate hydrolases"/>
    <property type="match status" value="1"/>
</dbReference>
<evidence type="ECO:0000256" key="1">
    <source>
        <dbReference type="SAM" id="Phobius"/>
    </source>
</evidence>
<dbReference type="RefSeq" id="WP_338709263.1">
    <property type="nucleotide sequence ID" value="NZ_CP145894.1"/>
</dbReference>
<keyword evidence="1" id="KW-0812">Transmembrane</keyword>
<dbReference type="AlphaFoldDB" id="A0ABD8B2Y0"/>
<organism evidence="2 3">
    <name type="scientific">Paenibacillus amylolyticus</name>
    <dbReference type="NCBI Taxonomy" id="1451"/>
    <lineage>
        <taxon>Bacteria</taxon>
        <taxon>Bacillati</taxon>
        <taxon>Bacillota</taxon>
        <taxon>Bacilli</taxon>
        <taxon>Bacillales</taxon>
        <taxon>Paenibacillaceae</taxon>
        <taxon>Paenibacillus</taxon>
    </lineage>
</organism>
<keyword evidence="1" id="KW-1133">Transmembrane helix</keyword>
<dbReference type="SUPFAM" id="SSF52540">
    <property type="entry name" value="P-loop containing nucleoside triphosphate hydrolases"/>
    <property type="match status" value="1"/>
</dbReference>
<name>A0ABD8B2Y0_PAEAM</name>
<dbReference type="EMBL" id="CP145894">
    <property type="protein sequence ID" value="WWP24172.1"/>
    <property type="molecule type" value="Genomic_DNA"/>
</dbReference>